<reference evidence="3 4" key="1">
    <citation type="submission" date="2019-08" db="EMBL/GenBank/DDBJ databases">
        <authorList>
            <person name="Lei W."/>
        </authorList>
    </citation>
    <scope>NUCLEOTIDE SEQUENCE [LARGE SCALE GENOMIC DNA]</scope>
    <source>
        <strain evidence="3 4">CCUG 58627</strain>
    </source>
</reference>
<feature type="transmembrane region" description="Helical" evidence="2">
    <location>
        <begin position="328"/>
        <end position="349"/>
    </location>
</feature>
<keyword evidence="2" id="KW-1133">Transmembrane helix</keyword>
<dbReference type="NCBIfam" id="TIGR03057">
    <property type="entry name" value="xxxLxxG_by_4"/>
    <property type="match status" value="2"/>
</dbReference>
<accession>A0A5C5UIQ5</accession>
<dbReference type="AlphaFoldDB" id="A0A5C5UIQ5"/>
<comment type="caution">
    <text evidence="3">The sequence shown here is derived from an EMBL/GenBank/DDBJ whole genome shotgun (WGS) entry which is preliminary data.</text>
</comment>
<keyword evidence="2" id="KW-0472">Membrane</keyword>
<dbReference type="InterPro" id="IPR023908">
    <property type="entry name" value="xxxLxxG_rpt"/>
</dbReference>
<evidence type="ECO:0000256" key="1">
    <source>
        <dbReference type="SAM" id="MobiDB-lite"/>
    </source>
</evidence>
<organism evidence="3 4">
    <name type="scientific">Corynebacterium canis</name>
    <dbReference type="NCBI Taxonomy" id="679663"/>
    <lineage>
        <taxon>Bacteria</taxon>
        <taxon>Bacillati</taxon>
        <taxon>Actinomycetota</taxon>
        <taxon>Actinomycetes</taxon>
        <taxon>Mycobacteriales</taxon>
        <taxon>Corynebacteriaceae</taxon>
        <taxon>Corynebacterium</taxon>
    </lineage>
</organism>
<feature type="region of interest" description="Disordered" evidence="1">
    <location>
        <begin position="28"/>
        <end position="51"/>
    </location>
</feature>
<feature type="compositionally biased region" description="Polar residues" evidence="1">
    <location>
        <begin position="32"/>
        <end position="51"/>
    </location>
</feature>
<gene>
    <name evidence="3" type="ORF">FRX94_06030</name>
</gene>
<feature type="transmembrane region" description="Helical" evidence="2">
    <location>
        <begin position="385"/>
        <end position="405"/>
    </location>
</feature>
<keyword evidence="4" id="KW-1185">Reference proteome</keyword>
<feature type="transmembrane region" description="Helical" evidence="2">
    <location>
        <begin position="300"/>
        <end position="321"/>
    </location>
</feature>
<feature type="transmembrane region" description="Helical" evidence="2">
    <location>
        <begin position="355"/>
        <end position="373"/>
    </location>
</feature>
<evidence type="ECO:0000313" key="3">
    <source>
        <dbReference type="EMBL" id="TWT25679.1"/>
    </source>
</evidence>
<sequence>MRSRIRPFLLAFLLVIPVVIGMIWSASAPSPAETQPSEQAEGQPITTAAQSPQELVDTRRAAGEATTQAGFLVTGTNELADGSGKLNDATTQLSDGAKQAADASQQLASGMTELQAATGQLGDGATKVADGVQLAVEQIQGLAAMQGQLLAFIDEADKQLGKYPMQDAKDMRVKLGELRTQLNGIKFDGETADQLNQLRSGSRELADQLSKPGGAFHDGVFTATDASKRLSTGLVELRDGATQINGATGELKEGADRIKGMADQNKTKVQAVQQTLPTGVAAAGTPDMGKEQSQSTVRGLGSVGLVIGIFVMMAASALWLVARPNSGLWTPVLAVGTIAAIGAILLLAFGSTGKMLVAQSGVIVLTAIAGAFLGRAMLALFGEKIGRGVLLATMLLQTAVVAATFGTEKVFIAAFPLYYSMRGLLAAAVPELLMSSFVLLLLSAAGYGVIRLMERGQDFELAEEEEYYDEELESMAAAAT</sequence>
<name>A0A5C5UIQ5_9CORY</name>
<evidence type="ECO:0000256" key="2">
    <source>
        <dbReference type="SAM" id="Phobius"/>
    </source>
</evidence>
<keyword evidence="2" id="KW-0812">Transmembrane</keyword>
<feature type="transmembrane region" description="Helical" evidence="2">
    <location>
        <begin position="425"/>
        <end position="450"/>
    </location>
</feature>
<dbReference type="Proteomes" id="UP000320791">
    <property type="component" value="Unassembled WGS sequence"/>
</dbReference>
<dbReference type="EMBL" id="VOHM01000010">
    <property type="protein sequence ID" value="TWT25679.1"/>
    <property type="molecule type" value="Genomic_DNA"/>
</dbReference>
<protein>
    <submittedName>
        <fullName evidence="3">Uncharacterized protein</fullName>
    </submittedName>
</protein>
<evidence type="ECO:0000313" key="4">
    <source>
        <dbReference type="Proteomes" id="UP000320791"/>
    </source>
</evidence>
<proteinExistence type="predicted"/>
<dbReference type="Gene3D" id="1.10.287.950">
    <property type="entry name" value="Methyl-accepting chemotaxis protein"/>
    <property type="match status" value="1"/>
</dbReference>
<dbReference type="OrthoDB" id="4426125at2"/>